<name>A0A8X6MVR2_NEPPI</name>
<evidence type="ECO:0000313" key="2">
    <source>
        <dbReference type="Proteomes" id="UP000887013"/>
    </source>
</evidence>
<accession>A0A8X6MVR2</accession>
<proteinExistence type="predicted"/>
<organism evidence="1 2">
    <name type="scientific">Nephila pilipes</name>
    <name type="common">Giant wood spider</name>
    <name type="synonym">Nephila maculata</name>
    <dbReference type="NCBI Taxonomy" id="299642"/>
    <lineage>
        <taxon>Eukaryota</taxon>
        <taxon>Metazoa</taxon>
        <taxon>Ecdysozoa</taxon>
        <taxon>Arthropoda</taxon>
        <taxon>Chelicerata</taxon>
        <taxon>Arachnida</taxon>
        <taxon>Araneae</taxon>
        <taxon>Araneomorphae</taxon>
        <taxon>Entelegynae</taxon>
        <taxon>Araneoidea</taxon>
        <taxon>Nephilidae</taxon>
        <taxon>Nephila</taxon>
    </lineage>
</organism>
<protein>
    <submittedName>
        <fullName evidence="1">Uncharacterized protein</fullName>
    </submittedName>
</protein>
<comment type="caution">
    <text evidence="1">The sequence shown here is derived from an EMBL/GenBank/DDBJ whole genome shotgun (WGS) entry which is preliminary data.</text>
</comment>
<dbReference type="AlphaFoldDB" id="A0A8X6MVR2"/>
<reference evidence="1" key="1">
    <citation type="submission" date="2020-08" db="EMBL/GenBank/DDBJ databases">
        <title>Multicomponent nature underlies the extraordinary mechanical properties of spider dragline silk.</title>
        <authorList>
            <person name="Kono N."/>
            <person name="Nakamura H."/>
            <person name="Mori M."/>
            <person name="Yoshida Y."/>
            <person name="Ohtoshi R."/>
            <person name="Malay A.D."/>
            <person name="Moran D.A.P."/>
            <person name="Tomita M."/>
            <person name="Numata K."/>
            <person name="Arakawa K."/>
        </authorList>
    </citation>
    <scope>NUCLEOTIDE SEQUENCE</scope>
</reference>
<gene>
    <name evidence="1" type="ORF">NPIL_467901</name>
</gene>
<keyword evidence="2" id="KW-1185">Reference proteome</keyword>
<sequence length="98" mass="11300">MFAQRAMVLRCGVVRASVFATAKGTRTARYKRYKFFRCAKCSLRYGFGRVRFAKAGEAALDIFNDQPTSFSFLICIYPDIVLYPTTKIWDQEQYNLSS</sequence>
<evidence type="ECO:0000313" key="1">
    <source>
        <dbReference type="EMBL" id="GFS80636.1"/>
    </source>
</evidence>
<dbReference type="Proteomes" id="UP000887013">
    <property type="component" value="Unassembled WGS sequence"/>
</dbReference>
<dbReference type="EMBL" id="BMAW01002850">
    <property type="protein sequence ID" value="GFS80636.1"/>
    <property type="molecule type" value="Genomic_DNA"/>
</dbReference>